<dbReference type="GO" id="GO:0008270">
    <property type="term" value="F:zinc ion binding"/>
    <property type="evidence" value="ECO:0007669"/>
    <property type="project" value="InterPro"/>
</dbReference>
<feature type="region of interest" description="Disordered" evidence="1">
    <location>
        <begin position="237"/>
        <end position="256"/>
    </location>
</feature>
<evidence type="ECO:0000256" key="1">
    <source>
        <dbReference type="SAM" id="MobiDB-lite"/>
    </source>
</evidence>
<sequence>MNESINTGEKFREQYRLVADFSGNEPVVTDLERFRTRYLTNAIQDLLFQEDRVARKMSFELIRSAFQQSGAWSESIDPLYRAIGKSEVGGFTVPAINIRGLTFETARAVFRAIRSIDGGPVVFELAKSEIGYTGQRPMEYAGLIMAAAFQEKVQGPVFIQGDHYQVNASRYREAPEKEIEDLKYLIQESLDAGYGNIDIDASTLVRLEPEDLREQQRENGRVTAQLTHFIRQISTGAGREKDHPVSVGGEIGEVGKENSTPAELESFMEVYQEHLAHLGQREEGISKISVQTGTSHGGVPLADGSIKKVALDFGALEALSRLARERYRMGGAVQHGASTLPEEMFDQFPKVGTLEIHLATGFQNLLLDHPLFPKELYQKAVAYLKEAHKKEWKEGETEEQFVYKNRKRIFGPFKKDLSLLPEKTVKEIMQSMEERFILIFKKLGLAGTRSVIDRYFPGGE</sequence>
<protein>
    <recommendedName>
        <fullName evidence="4">Aldolase</fullName>
    </recommendedName>
</protein>
<name>A0A094YNA0_9BACT</name>
<accession>A0A094YNA0</accession>
<dbReference type="InterPro" id="IPR013785">
    <property type="entry name" value="Aldolase_TIM"/>
</dbReference>
<dbReference type="InterPro" id="IPR000771">
    <property type="entry name" value="FBA_II"/>
</dbReference>
<dbReference type="PANTHER" id="PTHR30304:SF0">
    <property type="entry name" value="D-TAGATOSE-1,6-BISPHOSPHATE ALDOLASE SUBUNIT GATY-RELATED"/>
    <property type="match status" value="1"/>
</dbReference>
<proteinExistence type="predicted"/>
<dbReference type="GO" id="GO:0016832">
    <property type="term" value="F:aldehyde-lyase activity"/>
    <property type="evidence" value="ECO:0007669"/>
    <property type="project" value="InterPro"/>
</dbReference>
<comment type="caution">
    <text evidence="2">The sequence shown here is derived from an EMBL/GenBank/DDBJ whole genome shotgun (WGS) entry which is preliminary data.</text>
</comment>
<dbReference type="AlphaFoldDB" id="A0A094YNA0"/>
<dbReference type="InterPro" id="IPR050246">
    <property type="entry name" value="Class_II_FBP_aldolase"/>
</dbReference>
<organism evidence="2 3">
    <name type="scientific">Leptospirillum ferriphilum</name>
    <dbReference type="NCBI Taxonomy" id="178606"/>
    <lineage>
        <taxon>Bacteria</taxon>
        <taxon>Pseudomonadati</taxon>
        <taxon>Nitrospirota</taxon>
        <taxon>Nitrospiria</taxon>
        <taxon>Nitrospirales</taxon>
        <taxon>Nitrospiraceae</taxon>
        <taxon>Leptospirillum</taxon>
    </lineage>
</organism>
<dbReference type="EMBL" id="JPGK01000002">
    <property type="protein sequence ID" value="KGA94716.1"/>
    <property type="molecule type" value="Genomic_DNA"/>
</dbReference>
<dbReference type="RefSeq" id="WP_036081179.1">
    <property type="nucleotide sequence ID" value="NZ_JBPKCJ010000002.1"/>
</dbReference>
<dbReference type="GO" id="GO:0005975">
    <property type="term" value="P:carbohydrate metabolic process"/>
    <property type="evidence" value="ECO:0007669"/>
    <property type="project" value="InterPro"/>
</dbReference>
<dbReference type="Pfam" id="PF01116">
    <property type="entry name" value="F_bP_aldolase"/>
    <property type="match status" value="1"/>
</dbReference>
<dbReference type="PATRIC" id="fig|178606.4.peg.680"/>
<evidence type="ECO:0000313" key="2">
    <source>
        <dbReference type="EMBL" id="KGA94716.1"/>
    </source>
</evidence>
<dbReference type="PANTHER" id="PTHR30304">
    <property type="entry name" value="D-TAGATOSE-1,6-BISPHOSPHATE ALDOLASE"/>
    <property type="match status" value="1"/>
</dbReference>
<evidence type="ECO:0008006" key="4">
    <source>
        <dbReference type="Google" id="ProtNLM"/>
    </source>
</evidence>
<dbReference type="OrthoDB" id="9803995at2"/>
<reference evidence="2 3" key="1">
    <citation type="submission" date="2014-06" db="EMBL/GenBank/DDBJ databases">
        <title>Draft genome sequence of iron oxidizing acidophile Leptospirillum ferriphilum DSM14647.</title>
        <authorList>
            <person name="Cardenas J.P."/>
            <person name="Lazcano M."/>
            <person name="Ossandon F.J."/>
            <person name="Corbett M."/>
            <person name="Holmes D.S."/>
            <person name="Watkin E."/>
        </authorList>
    </citation>
    <scope>NUCLEOTIDE SEQUENCE [LARGE SCALE GENOMIC DNA]</scope>
    <source>
        <strain evidence="2 3">DSM 14647</strain>
    </source>
</reference>
<gene>
    <name evidence="2" type="ORF">LptCag_2146</name>
</gene>
<dbReference type="Gene3D" id="3.20.20.70">
    <property type="entry name" value="Aldolase class I"/>
    <property type="match status" value="1"/>
</dbReference>
<dbReference type="Proteomes" id="UP000029452">
    <property type="component" value="Unassembled WGS sequence"/>
</dbReference>
<dbReference type="SUPFAM" id="SSF51569">
    <property type="entry name" value="Aldolase"/>
    <property type="match status" value="1"/>
</dbReference>
<evidence type="ECO:0000313" key="3">
    <source>
        <dbReference type="Proteomes" id="UP000029452"/>
    </source>
</evidence>